<gene>
    <name evidence="8" type="ordered locus">Cwoe_4092</name>
</gene>
<protein>
    <submittedName>
        <fullName evidence="8">Major facilitator superfamily MFS_1</fullName>
    </submittedName>
</protein>
<dbReference type="PANTHER" id="PTHR42718">
    <property type="entry name" value="MAJOR FACILITATOR SUPERFAMILY MULTIDRUG TRANSPORTER MFSC"/>
    <property type="match status" value="1"/>
</dbReference>
<dbReference type="InterPro" id="IPR011701">
    <property type="entry name" value="MFS"/>
</dbReference>
<dbReference type="InterPro" id="IPR005829">
    <property type="entry name" value="Sugar_transporter_CS"/>
</dbReference>
<dbReference type="InterPro" id="IPR036259">
    <property type="entry name" value="MFS_trans_sf"/>
</dbReference>
<sequence length="396" mass="40537" precursor="true">MQGVRARLAIATAAAVGILYGVQGLTAALPSVQTEFGVSDTALALFTAAYMLPAVVFAIPLGWLADTLGRRRVFVVAAVLFSVAGGAQAWAPDYETLLALRFVQGIGFGALMPLTVTLIGDALRGAQQLRAQASRQVAMTLGEFAMPLIGAALLAISWRAPLAAQFVLLLLAVGGALVLDDEHEPGGSSRAYARVLTGAVRGPGMGGVLIAGFLRFWCKFALLTYAPTLLIQERGASPLEAALVVSVASLVAAVSGTQAVRVLRRVPASRLLATAIVMSGAGLVAIAIAPSWQLALAASVLFGVGDGWLMVMQNSIVTEAAPPAVRAGLIGVNSMVRNAGKLAAPLAIGAIVLVAPLSLALVAVAGTAWALVPVVARAREFDDVLGGHVRKDDDGA</sequence>
<dbReference type="GO" id="GO:0005886">
    <property type="term" value="C:plasma membrane"/>
    <property type="evidence" value="ECO:0007669"/>
    <property type="project" value="UniProtKB-SubCell"/>
</dbReference>
<comment type="subcellular location">
    <subcellularLocation>
        <location evidence="1">Cell membrane</location>
        <topology evidence="1">Multi-pass membrane protein</topology>
    </subcellularLocation>
</comment>
<keyword evidence="9" id="KW-1185">Reference proteome</keyword>
<dbReference type="Proteomes" id="UP000008229">
    <property type="component" value="Chromosome"/>
</dbReference>
<dbReference type="Gene3D" id="1.20.1250.20">
    <property type="entry name" value="MFS general substrate transporter like domains"/>
    <property type="match status" value="2"/>
</dbReference>
<dbReference type="GO" id="GO:0022857">
    <property type="term" value="F:transmembrane transporter activity"/>
    <property type="evidence" value="ECO:0007669"/>
    <property type="project" value="InterPro"/>
</dbReference>
<keyword evidence="4 6" id="KW-1133">Transmembrane helix</keyword>
<dbReference type="Pfam" id="PF07690">
    <property type="entry name" value="MFS_1"/>
    <property type="match status" value="1"/>
</dbReference>
<dbReference type="RefSeq" id="WP_012935558.1">
    <property type="nucleotide sequence ID" value="NC_013739.1"/>
</dbReference>
<dbReference type="AlphaFoldDB" id="D3F4Q0"/>
<feature type="transmembrane region" description="Helical" evidence="6">
    <location>
        <begin position="271"/>
        <end position="292"/>
    </location>
</feature>
<reference evidence="8 9" key="1">
    <citation type="journal article" date="2010" name="Stand. Genomic Sci.">
        <title>Complete genome sequence of Conexibacter woesei type strain (ID131577).</title>
        <authorList>
            <person name="Pukall R."/>
            <person name="Lapidus A."/>
            <person name="Glavina Del Rio T."/>
            <person name="Copeland A."/>
            <person name="Tice H."/>
            <person name="Cheng J.-F."/>
            <person name="Lucas S."/>
            <person name="Chen F."/>
            <person name="Nolan M."/>
            <person name="Bruce D."/>
            <person name="Goodwin L."/>
            <person name="Pitluck S."/>
            <person name="Mavromatis K."/>
            <person name="Ivanova N."/>
            <person name="Ovchinnikova G."/>
            <person name="Pati A."/>
            <person name="Chen A."/>
            <person name="Palaniappan K."/>
            <person name="Land M."/>
            <person name="Hauser L."/>
            <person name="Chang Y.-J."/>
            <person name="Jeffries C.D."/>
            <person name="Chain P."/>
            <person name="Meincke L."/>
            <person name="Sims D."/>
            <person name="Brettin T."/>
            <person name="Detter J.C."/>
            <person name="Rohde M."/>
            <person name="Goeker M."/>
            <person name="Bristow J."/>
            <person name="Eisen J.A."/>
            <person name="Markowitz V."/>
            <person name="Kyrpides N.C."/>
            <person name="Klenk H.-P."/>
            <person name="Hugenholtz P."/>
        </authorList>
    </citation>
    <scope>NUCLEOTIDE SEQUENCE [LARGE SCALE GENOMIC DNA]</scope>
    <source>
        <strain evidence="9">DSM 14684 / CIP 108061 / JCM 11494 / NBRC 100937 / ID131577</strain>
    </source>
</reference>
<feature type="domain" description="Major facilitator superfamily (MFS) profile" evidence="7">
    <location>
        <begin position="1"/>
        <end position="378"/>
    </location>
</feature>
<evidence type="ECO:0000256" key="5">
    <source>
        <dbReference type="ARBA" id="ARBA00023136"/>
    </source>
</evidence>
<dbReference type="KEGG" id="cwo:Cwoe_4092"/>
<name>D3F4Q0_CONWI</name>
<keyword evidence="2" id="KW-0813">Transport</keyword>
<feature type="transmembrane region" description="Helical" evidence="6">
    <location>
        <begin position="342"/>
        <end position="372"/>
    </location>
</feature>
<evidence type="ECO:0000256" key="6">
    <source>
        <dbReference type="SAM" id="Phobius"/>
    </source>
</evidence>
<dbReference type="PANTHER" id="PTHR42718:SF9">
    <property type="entry name" value="MAJOR FACILITATOR SUPERFAMILY MULTIDRUG TRANSPORTER MFSC"/>
    <property type="match status" value="1"/>
</dbReference>
<dbReference type="SUPFAM" id="SSF103473">
    <property type="entry name" value="MFS general substrate transporter"/>
    <property type="match status" value="1"/>
</dbReference>
<feature type="transmembrane region" description="Helical" evidence="6">
    <location>
        <begin position="137"/>
        <end position="156"/>
    </location>
</feature>
<reference evidence="9" key="2">
    <citation type="submission" date="2010-01" db="EMBL/GenBank/DDBJ databases">
        <title>The complete genome of Conexibacter woesei DSM 14684.</title>
        <authorList>
            <consortium name="US DOE Joint Genome Institute (JGI-PGF)"/>
            <person name="Lucas S."/>
            <person name="Copeland A."/>
            <person name="Lapidus A."/>
            <person name="Glavina del Rio T."/>
            <person name="Dalin E."/>
            <person name="Tice H."/>
            <person name="Bruce D."/>
            <person name="Goodwin L."/>
            <person name="Pitluck S."/>
            <person name="Kyrpides N."/>
            <person name="Mavromatis K."/>
            <person name="Ivanova N."/>
            <person name="Mikhailova N."/>
            <person name="Chertkov O."/>
            <person name="Brettin T."/>
            <person name="Detter J.C."/>
            <person name="Han C."/>
            <person name="Larimer F."/>
            <person name="Land M."/>
            <person name="Hauser L."/>
            <person name="Markowitz V."/>
            <person name="Cheng J.-F."/>
            <person name="Hugenholtz P."/>
            <person name="Woyke T."/>
            <person name="Wu D."/>
            <person name="Pukall R."/>
            <person name="Steenblock K."/>
            <person name="Schneider S."/>
            <person name="Klenk H.-P."/>
            <person name="Eisen J.A."/>
        </authorList>
    </citation>
    <scope>NUCLEOTIDE SEQUENCE [LARGE SCALE GENOMIC DNA]</scope>
    <source>
        <strain evidence="9">DSM 14684 / CIP 108061 / JCM 11494 / NBRC 100937 / ID131577</strain>
    </source>
</reference>
<dbReference type="EMBL" id="CP001854">
    <property type="protein sequence ID" value="ADB52507.1"/>
    <property type="molecule type" value="Genomic_DNA"/>
</dbReference>
<evidence type="ECO:0000313" key="9">
    <source>
        <dbReference type="Proteomes" id="UP000008229"/>
    </source>
</evidence>
<dbReference type="OrthoDB" id="5178123at2"/>
<evidence type="ECO:0000256" key="3">
    <source>
        <dbReference type="ARBA" id="ARBA00022692"/>
    </source>
</evidence>
<proteinExistence type="predicted"/>
<evidence type="ECO:0000256" key="4">
    <source>
        <dbReference type="ARBA" id="ARBA00022989"/>
    </source>
</evidence>
<feature type="transmembrane region" description="Helical" evidence="6">
    <location>
        <begin position="162"/>
        <end position="179"/>
    </location>
</feature>
<accession>D3F4Q0</accession>
<feature type="transmembrane region" description="Helical" evidence="6">
    <location>
        <begin position="97"/>
        <end position="116"/>
    </location>
</feature>
<dbReference type="HOGENOM" id="CLU_001265_10_6_11"/>
<dbReference type="PROSITE" id="PS00217">
    <property type="entry name" value="SUGAR_TRANSPORT_2"/>
    <property type="match status" value="1"/>
</dbReference>
<dbReference type="PROSITE" id="PS50850">
    <property type="entry name" value="MFS"/>
    <property type="match status" value="1"/>
</dbReference>
<evidence type="ECO:0000256" key="1">
    <source>
        <dbReference type="ARBA" id="ARBA00004651"/>
    </source>
</evidence>
<keyword evidence="3 6" id="KW-0812">Transmembrane</keyword>
<feature type="transmembrane region" description="Helical" evidence="6">
    <location>
        <begin position="72"/>
        <end position="91"/>
    </location>
</feature>
<evidence type="ECO:0000259" key="7">
    <source>
        <dbReference type="PROSITE" id="PS50850"/>
    </source>
</evidence>
<evidence type="ECO:0000256" key="2">
    <source>
        <dbReference type="ARBA" id="ARBA00022448"/>
    </source>
</evidence>
<feature type="transmembrane region" description="Helical" evidence="6">
    <location>
        <begin position="43"/>
        <end position="65"/>
    </location>
</feature>
<dbReference type="InterPro" id="IPR020846">
    <property type="entry name" value="MFS_dom"/>
</dbReference>
<dbReference type="STRING" id="469383.Cwoe_4092"/>
<evidence type="ECO:0000313" key="8">
    <source>
        <dbReference type="EMBL" id="ADB52507.1"/>
    </source>
</evidence>
<feature type="transmembrane region" description="Helical" evidence="6">
    <location>
        <begin position="237"/>
        <end position="259"/>
    </location>
</feature>
<organism evidence="8 9">
    <name type="scientific">Conexibacter woesei (strain DSM 14684 / CCUG 47730 / CIP 108061 / JCM 11494 / NBRC 100937 / ID131577)</name>
    <dbReference type="NCBI Taxonomy" id="469383"/>
    <lineage>
        <taxon>Bacteria</taxon>
        <taxon>Bacillati</taxon>
        <taxon>Actinomycetota</taxon>
        <taxon>Thermoleophilia</taxon>
        <taxon>Solirubrobacterales</taxon>
        <taxon>Conexibacteraceae</taxon>
        <taxon>Conexibacter</taxon>
    </lineage>
</organism>
<feature type="transmembrane region" description="Helical" evidence="6">
    <location>
        <begin position="191"/>
        <end position="217"/>
    </location>
</feature>
<dbReference type="eggNOG" id="COG2814">
    <property type="taxonomic scope" value="Bacteria"/>
</dbReference>
<keyword evidence="5 6" id="KW-0472">Membrane</keyword>